<proteinExistence type="predicted"/>
<dbReference type="AlphaFoldDB" id="A0A382GJS2"/>
<dbReference type="EMBL" id="UINC01055486">
    <property type="protein sequence ID" value="SVB74421.1"/>
    <property type="molecule type" value="Genomic_DNA"/>
</dbReference>
<protein>
    <submittedName>
        <fullName evidence="2">Uncharacterized protein</fullName>
    </submittedName>
</protein>
<keyword evidence="1" id="KW-0812">Transmembrane</keyword>
<sequence>MQRSPIVYFLFFMSGVTALIYEIVWTRMLTLVFGHTVF</sequence>
<keyword evidence="1" id="KW-0472">Membrane</keyword>
<evidence type="ECO:0000256" key="1">
    <source>
        <dbReference type="SAM" id="Phobius"/>
    </source>
</evidence>
<keyword evidence="1" id="KW-1133">Transmembrane helix</keyword>
<feature type="transmembrane region" description="Helical" evidence="1">
    <location>
        <begin position="6"/>
        <end position="25"/>
    </location>
</feature>
<organism evidence="2">
    <name type="scientific">marine metagenome</name>
    <dbReference type="NCBI Taxonomy" id="408172"/>
    <lineage>
        <taxon>unclassified sequences</taxon>
        <taxon>metagenomes</taxon>
        <taxon>ecological metagenomes</taxon>
    </lineage>
</organism>
<evidence type="ECO:0000313" key="2">
    <source>
        <dbReference type="EMBL" id="SVB74421.1"/>
    </source>
</evidence>
<gene>
    <name evidence="2" type="ORF">METZ01_LOCUS227275</name>
</gene>
<feature type="non-terminal residue" evidence="2">
    <location>
        <position position="38"/>
    </location>
</feature>
<reference evidence="2" key="1">
    <citation type="submission" date="2018-05" db="EMBL/GenBank/DDBJ databases">
        <authorList>
            <person name="Lanie J.A."/>
            <person name="Ng W.-L."/>
            <person name="Kazmierczak K.M."/>
            <person name="Andrzejewski T.M."/>
            <person name="Davidsen T.M."/>
            <person name="Wayne K.J."/>
            <person name="Tettelin H."/>
            <person name="Glass J.I."/>
            <person name="Rusch D."/>
            <person name="Podicherti R."/>
            <person name="Tsui H.-C.T."/>
            <person name="Winkler M.E."/>
        </authorList>
    </citation>
    <scope>NUCLEOTIDE SEQUENCE</scope>
</reference>
<name>A0A382GJS2_9ZZZZ</name>
<accession>A0A382GJS2</accession>